<keyword evidence="6" id="KW-1003">Cell membrane</keyword>
<evidence type="ECO:0000256" key="7">
    <source>
        <dbReference type="SAM" id="SignalP"/>
    </source>
</evidence>
<keyword evidence="5 6" id="KW-0472">Membrane</keyword>
<evidence type="ECO:0000256" key="1">
    <source>
        <dbReference type="ARBA" id="ARBA00004370"/>
    </source>
</evidence>
<evidence type="ECO:0000256" key="4">
    <source>
        <dbReference type="ARBA" id="ARBA00022989"/>
    </source>
</evidence>
<evidence type="ECO:0000256" key="6">
    <source>
        <dbReference type="RuleBase" id="RU363076"/>
    </source>
</evidence>
<evidence type="ECO:0000256" key="5">
    <source>
        <dbReference type="ARBA" id="ARBA00023136"/>
    </source>
</evidence>
<evidence type="ECO:0000256" key="2">
    <source>
        <dbReference type="ARBA" id="ARBA00007165"/>
    </source>
</evidence>
<reference evidence="8 9" key="1">
    <citation type="submission" date="2024-08" db="EMBL/GenBank/DDBJ databases">
        <authorList>
            <person name="Lu H."/>
        </authorList>
    </citation>
    <scope>NUCLEOTIDE SEQUENCE [LARGE SCALE GENOMIC DNA]</scope>
    <source>
        <strain evidence="8 9">BYS87W</strain>
    </source>
</reference>
<dbReference type="PANTHER" id="PTHR23427">
    <property type="entry name" value="SURFEIT LOCUS PROTEIN"/>
    <property type="match status" value="1"/>
</dbReference>
<feature type="chain" id="PRO_5045183960" description="SURF1-like protein" evidence="7">
    <location>
        <begin position="23"/>
        <end position="236"/>
    </location>
</feature>
<dbReference type="InterPro" id="IPR002994">
    <property type="entry name" value="Surf1/Shy1"/>
</dbReference>
<dbReference type="PROSITE" id="PS50895">
    <property type="entry name" value="SURF1"/>
    <property type="match status" value="1"/>
</dbReference>
<comment type="caution">
    <text evidence="6">Lacks conserved residue(s) required for the propagation of feature annotation.</text>
</comment>
<keyword evidence="7" id="KW-0732">Signal</keyword>
<dbReference type="RefSeq" id="WP_394381159.1">
    <property type="nucleotide sequence ID" value="NZ_JBIGIB010000001.1"/>
</dbReference>
<sequence length="236" mass="26363">MKPARFWMLALALLACAGTARLGFWQLDRAQQKLDLQAAADAALALPPLGASELPLAQAPHRRVRLRGHWLSAHTVWLDNRPMDGRAGFYVVTPLRLSETGRVLLVQRGWAPRDPYDRQRLPTLRTPSDEVAVEGQLVDGPSRLYDLGSAGSGAIRQNLDIAAFGREAGIELLPYTVVQTDPATDDGLLRHWPAPDVGLHKHYGYAFQWFALCALIACLYVWFQLLRPRFRARHAD</sequence>
<keyword evidence="4 6" id="KW-1133">Transmembrane helix</keyword>
<evidence type="ECO:0000256" key="3">
    <source>
        <dbReference type="ARBA" id="ARBA00022692"/>
    </source>
</evidence>
<name>A0ABW7GUL3_9BURK</name>
<dbReference type="Proteomes" id="UP001606303">
    <property type="component" value="Unassembled WGS sequence"/>
</dbReference>
<evidence type="ECO:0000313" key="9">
    <source>
        <dbReference type="Proteomes" id="UP001606303"/>
    </source>
</evidence>
<dbReference type="Pfam" id="PF02104">
    <property type="entry name" value="SURF1"/>
    <property type="match status" value="1"/>
</dbReference>
<dbReference type="InterPro" id="IPR045214">
    <property type="entry name" value="Surf1/Surf4"/>
</dbReference>
<gene>
    <name evidence="8" type="ORF">ACG01O_02780</name>
</gene>
<feature type="transmembrane region" description="Helical" evidence="6">
    <location>
        <begin position="203"/>
        <end position="223"/>
    </location>
</feature>
<dbReference type="CDD" id="cd06662">
    <property type="entry name" value="SURF1"/>
    <property type="match status" value="1"/>
</dbReference>
<comment type="caution">
    <text evidence="8">The sequence shown here is derived from an EMBL/GenBank/DDBJ whole genome shotgun (WGS) entry which is preliminary data.</text>
</comment>
<organism evidence="8 9">
    <name type="scientific">Pelomonas baiyunensis</name>
    <dbReference type="NCBI Taxonomy" id="3299026"/>
    <lineage>
        <taxon>Bacteria</taxon>
        <taxon>Pseudomonadati</taxon>
        <taxon>Pseudomonadota</taxon>
        <taxon>Betaproteobacteria</taxon>
        <taxon>Burkholderiales</taxon>
        <taxon>Sphaerotilaceae</taxon>
        <taxon>Roseateles</taxon>
    </lineage>
</organism>
<accession>A0ABW7GUL3</accession>
<protein>
    <recommendedName>
        <fullName evidence="6">SURF1-like protein</fullName>
    </recommendedName>
</protein>
<dbReference type="PANTHER" id="PTHR23427:SF2">
    <property type="entry name" value="SURFEIT LOCUS PROTEIN 1"/>
    <property type="match status" value="1"/>
</dbReference>
<comment type="subcellular location">
    <subcellularLocation>
        <location evidence="6">Cell membrane</location>
        <topology evidence="6">Multi-pass membrane protein</topology>
    </subcellularLocation>
    <subcellularLocation>
        <location evidence="1">Membrane</location>
    </subcellularLocation>
</comment>
<comment type="similarity">
    <text evidence="2 6">Belongs to the SURF1 family.</text>
</comment>
<evidence type="ECO:0000313" key="8">
    <source>
        <dbReference type="EMBL" id="MFG6465527.1"/>
    </source>
</evidence>
<keyword evidence="9" id="KW-1185">Reference proteome</keyword>
<dbReference type="EMBL" id="JBIGIB010000001">
    <property type="protein sequence ID" value="MFG6465527.1"/>
    <property type="molecule type" value="Genomic_DNA"/>
</dbReference>
<keyword evidence="3 6" id="KW-0812">Transmembrane</keyword>
<feature type="signal peptide" evidence="7">
    <location>
        <begin position="1"/>
        <end position="22"/>
    </location>
</feature>
<dbReference type="PROSITE" id="PS51257">
    <property type="entry name" value="PROKAR_LIPOPROTEIN"/>
    <property type="match status" value="1"/>
</dbReference>
<proteinExistence type="inferred from homology"/>